<evidence type="ECO:0000313" key="2">
    <source>
        <dbReference type="EMBL" id="TGG88304.1"/>
    </source>
</evidence>
<dbReference type="RefSeq" id="WP_091402709.1">
    <property type="nucleotide sequence ID" value="NZ_FMYV01000002.1"/>
</dbReference>
<dbReference type="EMBL" id="SRME01000002">
    <property type="protein sequence ID" value="TGG88304.1"/>
    <property type="molecule type" value="Genomic_DNA"/>
</dbReference>
<gene>
    <name evidence="2" type="ORF">E4650_04495</name>
    <name evidence="1" type="ORF">SAMN04488588_0618</name>
</gene>
<proteinExistence type="predicted"/>
<name>A0A1G6JSD0_9BACT</name>
<sequence>MFNLFKKVKDRISKNGDFYNEGKNIVVYFKCDNCGEKFRTHLRRGYDFSRDYENGGYVINKEFVGSKCYKKINLTANFNEGYKVLNYELTGAKVISKEEWENE</sequence>
<organism evidence="1 3">
    <name type="scientific">Geotoga petraea</name>
    <dbReference type="NCBI Taxonomy" id="28234"/>
    <lineage>
        <taxon>Bacteria</taxon>
        <taxon>Thermotogati</taxon>
        <taxon>Thermotogota</taxon>
        <taxon>Thermotogae</taxon>
        <taxon>Petrotogales</taxon>
        <taxon>Petrotogaceae</taxon>
        <taxon>Geotoga</taxon>
    </lineage>
</organism>
<dbReference type="Proteomes" id="UP000297288">
    <property type="component" value="Unassembled WGS sequence"/>
</dbReference>
<dbReference type="EMBL" id="FMYV01000002">
    <property type="protein sequence ID" value="SDC21652.1"/>
    <property type="molecule type" value="Genomic_DNA"/>
</dbReference>
<protein>
    <submittedName>
        <fullName evidence="1">Uncharacterized protein</fullName>
    </submittedName>
</protein>
<keyword evidence="3" id="KW-1185">Reference proteome</keyword>
<evidence type="ECO:0000313" key="1">
    <source>
        <dbReference type="EMBL" id="SDC21652.1"/>
    </source>
</evidence>
<reference evidence="2 4" key="2">
    <citation type="submission" date="2019-04" db="EMBL/GenBank/DDBJ databases">
        <title>Draft genome sequence data and analysis of a Fermenting Bacterium, Geotoga petraea strain HO-Geo1, isolated from heavy-oil petroleum reservoir in Russia.</title>
        <authorList>
            <person name="Grouzdev D.S."/>
            <person name="Semenova E.M."/>
            <person name="Sokolova D.S."/>
            <person name="Tourova T.P."/>
            <person name="Poltaraus A.B."/>
            <person name="Nazina T.N."/>
        </authorList>
    </citation>
    <scope>NUCLEOTIDE SEQUENCE [LARGE SCALE GENOMIC DNA]</scope>
    <source>
        <strain evidence="2 4">HO-Geo1</strain>
    </source>
</reference>
<evidence type="ECO:0000313" key="4">
    <source>
        <dbReference type="Proteomes" id="UP000297288"/>
    </source>
</evidence>
<dbReference type="Proteomes" id="UP000199322">
    <property type="component" value="Unassembled WGS sequence"/>
</dbReference>
<dbReference type="OrthoDB" id="37519at2"/>
<accession>A0A1G6JSD0</accession>
<dbReference type="AlphaFoldDB" id="A0A1G6JSD0"/>
<reference evidence="1 3" key="1">
    <citation type="submission" date="2016-10" db="EMBL/GenBank/DDBJ databases">
        <authorList>
            <person name="de Groot N.N."/>
        </authorList>
    </citation>
    <scope>NUCLEOTIDE SEQUENCE [LARGE SCALE GENOMIC DNA]</scope>
    <source>
        <strain evidence="1 3">WG14</strain>
    </source>
</reference>
<evidence type="ECO:0000313" key="3">
    <source>
        <dbReference type="Proteomes" id="UP000199322"/>
    </source>
</evidence>
<dbReference type="STRING" id="28234.SAMN04488588_0618"/>